<evidence type="ECO:0000256" key="1">
    <source>
        <dbReference type="ARBA" id="ARBA00022801"/>
    </source>
</evidence>
<feature type="region of interest" description="Disordered" evidence="5">
    <location>
        <begin position="238"/>
        <end position="260"/>
    </location>
</feature>
<keyword evidence="3 4" id="KW-0443">Lipid metabolism</keyword>
<feature type="domain" description="PNPLA" evidence="6">
    <location>
        <begin position="14"/>
        <end position="174"/>
    </location>
</feature>
<dbReference type="InterPro" id="IPR050301">
    <property type="entry name" value="NTE"/>
</dbReference>
<dbReference type="PANTHER" id="PTHR14226:SF76">
    <property type="entry name" value="NTE FAMILY PROTEIN RSSA"/>
    <property type="match status" value="1"/>
</dbReference>
<feature type="compositionally biased region" description="Polar residues" evidence="5">
    <location>
        <begin position="197"/>
        <end position="211"/>
    </location>
</feature>
<dbReference type="InterPro" id="IPR016035">
    <property type="entry name" value="Acyl_Trfase/lysoPLipase"/>
</dbReference>
<feature type="short sequence motif" description="GXSXG" evidence="4">
    <location>
        <begin position="45"/>
        <end position="49"/>
    </location>
</feature>
<evidence type="ECO:0000256" key="2">
    <source>
        <dbReference type="ARBA" id="ARBA00022963"/>
    </source>
</evidence>
<dbReference type="Gene3D" id="3.40.1090.10">
    <property type="entry name" value="Cytosolic phospholipase A2 catalytic domain"/>
    <property type="match status" value="2"/>
</dbReference>
<evidence type="ECO:0000256" key="3">
    <source>
        <dbReference type="ARBA" id="ARBA00023098"/>
    </source>
</evidence>
<feature type="region of interest" description="Disordered" evidence="5">
    <location>
        <begin position="184"/>
        <end position="214"/>
    </location>
</feature>
<organism evidence="7 8">
    <name type="scientific">Nocardioides yefusunii</name>
    <dbReference type="NCBI Taxonomy" id="2500546"/>
    <lineage>
        <taxon>Bacteria</taxon>
        <taxon>Bacillati</taxon>
        <taxon>Actinomycetota</taxon>
        <taxon>Actinomycetes</taxon>
        <taxon>Propionibacteriales</taxon>
        <taxon>Nocardioidaceae</taxon>
        <taxon>Nocardioides</taxon>
    </lineage>
</organism>
<keyword evidence="8" id="KW-1185">Reference proteome</keyword>
<protein>
    <submittedName>
        <fullName evidence="7">Patatin-like phospholipase family protein</fullName>
    </submittedName>
</protein>
<dbReference type="RefSeq" id="WP_128219905.1">
    <property type="nucleotide sequence ID" value="NZ_CP034929.1"/>
</dbReference>
<dbReference type="SUPFAM" id="SSF52151">
    <property type="entry name" value="FabD/lysophospholipase-like"/>
    <property type="match status" value="1"/>
</dbReference>
<dbReference type="Pfam" id="PF01734">
    <property type="entry name" value="Patatin"/>
    <property type="match status" value="1"/>
</dbReference>
<reference evidence="8" key="1">
    <citation type="journal article" date="2019" name="Int. J. Syst. Evol. Microbiol.">
        <title>The Global Catalogue of Microorganisms (GCM) 10K type strain sequencing project: providing services to taxonomists for standard genome sequencing and annotation.</title>
        <authorList>
            <consortium name="The Broad Institute Genomics Platform"/>
            <consortium name="The Broad Institute Genome Sequencing Center for Infectious Disease"/>
            <person name="Wu L."/>
            <person name="Ma J."/>
        </authorList>
    </citation>
    <scope>NUCLEOTIDE SEQUENCE [LARGE SCALE GENOMIC DNA]</scope>
    <source>
        <strain evidence="8">DFY28</strain>
    </source>
</reference>
<feature type="short sequence motif" description="GXGXXG" evidence="4">
    <location>
        <begin position="18"/>
        <end position="23"/>
    </location>
</feature>
<evidence type="ECO:0000259" key="6">
    <source>
        <dbReference type="PROSITE" id="PS51635"/>
    </source>
</evidence>
<sequence>MDSTPAPARTSVTLALGGGGARGYAHIGVIQVLEENGFDVVGVAGTSMGALIGGLHAAGHLDAYADWVSSLTPRDIIRLIDPSLRSPGAIKGERIMAKVIELLDGVRIEDLPVPFTAVATDLLHRKEVWFQEGPLDMAIRASIALPSFFAPVVLNGRLLADGGMTNPVPIAPLSGQPSDLTVAVNLSGPPSGRESLESWTRASSEPGQSGDWQEKLARTATQVLDNEAGRRISQWLTHRRHDDHDQDESASPTLASSAPEVGVSEAFEELPSALNMIDVVELSYDALESVVLRYRLASYPPDLMVTLPKNICRTLDFHRAAEMIQVGREYTERALAERERAAGF</sequence>
<accession>A0ABW1QYU6</accession>
<keyword evidence="2 4" id="KW-0442">Lipid degradation</keyword>
<dbReference type="PROSITE" id="PS51635">
    <property type="entry name" value="PNPLA"/>
    <property type="match status" value="1"/>
</dbReference>
<name>A0ABW1QYU6_9ACTN</name>
<gene>
    <name evidence="7" type="ORF">ACFPWU_09130</name>
</gene>
<feature type="short sequence motif" description="DGA/G" evidence="4">
    <location>
        <begin position="161"/>
        <end position="163"/>
    </location>
</feature>
<feature type="active site" description="Nucleophile" evidence="4">
    <location>
        <position position="47"/>
    </location>
</feature>
<comment type="caution">
    <text evidence="7">The sequence shown here is derived from an EMBL/GenBank/DDBJ whole genome shotgun (WGS) entry which is preliminary data.</text>
</comment>
<dbReference type="Proteomes" id="UP001596098">
    <property type="component" value="Unassembled WGS sequence"/>
</dbReference>
<keyword evidence="1 4" id="KW-0378">Hydrolase</keyword>
<feature type="active site" description="Proton acceptor" evidence="4">
    <location>
        <position position="161"/>
    </location>
</feature>
<proteinExistence type="predicted"/>
<evidence type="ECO:0000256" key="4">
    <source>
        <dbReference type="PROSITE-ProRule" id="PRU01161"/>
    </source>
</evidence>
<evidence type="ECO:0000313" key="8">
    <source>
        <dbReference type="Proteomes" id="UP001596098"/>
    </source>
</evidence>
<dbReference type="InterPro" id="IPR002641">
    <property type="entry name" value="PNPLA_dom"/>
</dbReference>
<dbReference type="PANTHER" id="PTHR14226">
    <property type="entry name" value="NEUROPATHY TARGET ESTERASE/SWISS CHEESE D.MELANOGASTER"/>
    <property type="match status" value="1"/>
</dbReference>
<dbReference type="EMBL" id="JBHSQI010000004">
    <property type="protein sequence ID" value="MFC6153824.1"/>
    <property type="molecule type" value="Genomic_DNA"/>
</dbReference>
<evidence type="ECO:0000313" key="7">
    <source>
        <dbReference type="EMBL" id="MFC6153824.1"/>
    </source>
</evidence>
<evidence type="ECO:0000256" key="5">
    <source>
        <dbReference type="SAM" id="MobiDB-lite"/>
    </source>
</evidence>